<evidence type="ECO:0000313" key="2">
    <source>
        <dbReference type="EMBL" id="PWE20968.1"/>
    </source>
</evidence>
<dbReference type="RefSeq" id="WP_109076624.1">
    <property type="nucleotide sequence ID" value="NZ_QEYH01000009.1"/>
</dbReference>
<keyword evidence="1" id="KW-1133">Transmembrane helix</keyword>
<name>A0A2U2BZW7_9BACT</name>
<keyword evidence="1" id="KW-0472">Membrane</keyword>
<sequence>MKNSFALFEFLIALVLSSTLLILTSYVYKSVVTLNKNNQELAIKELSLNSLRAFLEKNRESLFELEFKNSNLYFKNEPLFLNLDSFYIKKESGFFIIDIKTHDSENIIWYIKEL</sequence>
<reference evidence="2 3" key="1">
    <citation type="submission" date="2018-05" db="EMBL/GenBank/DDBJ databases">
        <title>Antimicrobial susceptibility testing and genomic analysis of Arcobacter skirrowii strains and one Arcobacter butzleri isolated from German poultry farms.</title>
        <authorList>
            <person name="Haenel I."/>
            <person name="Hotzel H."/>
            <person name="Tomaso H."/>
            <person name="Busch A."/>
        </authorList>
    </citation>
    <scope>NUCLEOTIDE SEQUENCE [LARGE SCALE GENOMIC DNA]</scope>
    <source>
        <strain evidence="3">v</strain>
    </source>
</reference>
<dbReference type="AlphaFoldDB" id="A0A2U2BZW7"/>
<dbReference type="STRING" id="28200.GCA_001572935_01226"/>
<evidence type="ECO:0000256" key="1">
    <source>
        <dbReference type="SAM" id="Phobius"/>
    </source>
</evidence>
<evidence type="ECO:0008006" key="4">
    <source>
        <dbReference type="Google" id="ProtNLM"/>
    </source>
</evidence>
<comment type="caution">
    <text evidence="2">The sequence shown here is derived from an EMBL/GenBank/DDBJ whole genome shotgun (WGS) entry which is preliminary data.</text>
</comment>
<gene>
    <name evidence="2" type="ORF">DF188_07250</name>
</gene>
<accession>A0A2U2BZW7</accession>
<organism evidence="2 3">
    <name type="scientific">Aliarcobacter skirrowii</name>
    <dbReference type="NCBI Taxonomy" id="28200"/>
    <lineage>
        <taxon>Bacteria</taxon>
        <taxon>Pseudomonadati</taxon>
        <taxon>Campylobacterota</taxon>
        <taxon>Epsilonproteobacteria</taxon>
        <taxon>Campylobacterales</taxon>
        <taxon>Arcobacteraceae</taxon>
        <taxon>Aliarcobacter</taxon>
    </lineage>
</organism>
<keyword evidence="1" id="KW-0812">Transmembrane</keyword>
<proteinExistence type="predicted"/>
<evidence type="ECO:0000313" key="3">
    <source>
        <dbReference type="Proteomes" id="UP000245014"/>
    </source>
</evidence>
<protein>
    <recommendedName>
        <fullName evidence="4">Type II secretion system protein</fullName>
    </recommendedName>
</protein>
<dbReference type="Proteomes" id="UP000245014">
    <property type="component" value="Unassembled WGS sequence"/>
</dbReference>
<dbReference type="EMBL" id="QEYI01000005">
    <property type="protein sequence ID" value="PWE20968.1"/>
    <property type="molecule type" value="Genomic_DNA"/>
</dbReference>
<feature type="transmembrane region" description="Helical" evidence="1">
    <location>
        <begin position="6"/>
        <end position="28"/>
    </location>
</feature>